<sequence>MFNRIKQRFDPEWLMAVRVSVTFFLIGSAWILFSDRLVFLFFNHPSEYTNIQSWKGEFFVVSVAVLLLFMIKNYLRRNQKLSDSLAQSELRFKKVIDKSVSGICITDRYGVFEYVNPAFCAIYGYDVREFLDGKIDMLVDEELKSTVLEVHAQLFDRNEGRQGTWAVRDRSGKSKTVVVDTVPITWINGEKRLVTFVSDVTEKIKAEEQLRRSEQRYRNMMEQLDVPLYITDNDCRIVFANKAFRDSFGDIRNDTFCYRKIMGANKKCQWCKEVTDLKMGEKFESEYFRESDGRIFQTIMVPVEFEPGVMRKMVVLRDLTEILQDKKRAEESDRLKTAFLANMSHEVRTPLNAILGFSTILNDDTLPKDEKGRFVDLIHQSGLQLLNIIDDIVDVARIEQGDLRISTMPADVNVLLSEVMDVMRLELVDGGKPEVRLLLDNHLPAGFSVKTDPLRLKQVLMNLMNNGIKFTKKGVVKLEAFHNDKEVIFNVEDTGIGIPKEKIPIIFERFRQVDESSTRVAGGNGLGLFISKNLVEGMGGNLKVRSSIGNGSIFSVVLPLNKVD</sequence>
<dbReference type="GO" id="GO:0005524">
    <property type="term" value="F:ATP binding"/>
    <property type="evidence" value="ECO:0007669"/>
    <property type="project" value="UniProtKB-KW"/>
</dbReference>
<dbReference type="PROSITE" id="PS50112">
    <property type="entry name" value="PAS"/>
    <property type="match status" value="2"/>
</dbReference>
<dbReference type="InterPro" id="IPR005467">
    <property type="entry name" value="His_kinase_dom"/>
</dbReference>
<dbReference type="AlphaFoldDB" id="A0A368V8L2"/>
<dbReference type="CDD" id="cd16922">
    <property type="entry name" value="HATPase_EvgS-ArcB-TorS-like"/>
    <property type="match status" value="1"/>
</dbReference>
<evidence type="ECO:0000256" key="5">
    <source>
        <dbReference type="ARBA" id="ARBA00022553"/>
    </source>
</evidence>
<keyword evidence="11 12" id="KW-0472">Membrane</keyword>
<feature type="domain" description="PAC" evidence="15">
    <location>
        <begin position="161"/>
        <end position="212"/>
    </location>
</feature>
<evidence type="ECO:0000256" key="4">
    <source>
        <dbReference type="ARBA" id="ARBA00022475"/>
    </source>
</evidence>
<dbReference type="Pfam" id="PF00989">
    <property type="entry name" value="PAS"/>
    <property type="match status" value="1"/>
</dbReference>
<feature type="domain" description="PAS" evidence="14">
    <location>
        <begin position="88"/>
        <end position="158"/>
    </location>
</feature>
<keyword evidence="9" id="KW-0067">ATP-binding</keyword>
<dbReference type="FunFam" id="3.30.565.10:FF:000023">
    <property type="entry name" value="PAS domain-containing sensor histidine kinase"/>
    <property type="match status" value="1"/>
</dbReference>
<evidence type="ECO:0000259" key="15">
    <source>
        <dbReference type="PROSITE" id="PS50113"/>
    </source>
</evidence>
<keyword evidence="7" id="KW-0547">Nucleotide-binding</keyword>
<evidence type="ECO:0000259" key="14">
    <source>
        <dbReference type="PROSITE" id="PS50112"/>
    </source>
</evidence>
<dbReference type="GO" id="GO:0006355">
    <property type="term" value="P:regulation of DNA-templated transcription"/>
    <property type="evidence" value="ECO:0007669"/>
    <property type="project" value="InterPro"/>
</dbReference>
<dbReference type="SMART" id="SM00387">
    <property type="entry name" value="HATPase_c"/>
    <property type="match status" value="1"/>
</dbReference>
<comment type="subcellular location">
    <subcellularLocation>
        <location evidence="2">Cell membrane</location>
    </subcellularLocation>
</comment>
<dbReference type="PANTHER" id="PTHR43047:SF72">
    <property type="entry name" value="OSMOSENSING HISTIDINE PROTEIN KINASE SLN1"/>
    <property type="match status" value="1"/>
</dbReference>
<evidence type="ECO:0000256" key="11">
    <source>
        <dbReference type="ARBA" id="ARBA00023136"/>
    </source>
</evidence>
<feature type="domain" description="Histidine kinase" evidence="13">
    <location>
        <begin position="342"/>
        <end position="562"/>
    </location>
</feature>
<evidence type="ECO:0000256" key="12">
    <source>
        <dbReference type="SAM" id="Phobius"/>
    </source>
</evidence>
<dbReference type="EMBL" id="QPIZ01000006">
    <property type="protein sequence ID" value="RCW37446.1"/>
    <property type="molecule type" value="Genomic_DNA"/>
</dbReference>
<dbReference type="Pfam" id="PF13188">
    <property type="entry name" value="PAS_8"/>
    <property type="match status" value="1"/>
</dbReference>
<evidence type="ECO:0000256" key="9">
    <source>
        <dbReference type="ARBA" id="ARBA00022840"/>
    </source>
</evidence>
<evidence type="ECO:0000259" key="13">
    <source>
        <dbReference type="PROSITE" id="PS50109"/>
    </source>
</evidence>
<keyword evidence="8" id="KW-0418">Kinase</keyword>
<dbReference type="InterPro" id="IPR036097">
    <property type="entry name" value="HisK_dim/P_sf"/>
</dbReference>
<dbReference type="Gene3D" id="3.30.565.10">
    <property type="entry name" value="Histidine kinase-like ATPase, C-terminal domain"/>
    <property type="match status" value="1"/>
</dbReference>
<dbReference type="InterPro" id="IPR000700">
    <property type="entry name" value="PAS-assoc_C"/>
</dbReference>
<dbReference type="PANTHER" id="PTHR43047">
    <property type="entry name" value="TWO-COMPONENT HISTIDINE PROTEIN KINASE"/>
    <property type="match status" value="1"/>
</dbReference>
<dbReference type="PROSITE" id="PS50109">
    <property type="entry name" value="HIS_KIN"/>
    <property type="match status" value="1"/>
</dbReference>
<dbReference type="EC" id="2.7.13.3" evidence="3"/>
<dbReference type="InterPro" id="IPR036890">
    <property type="entry name" value="HATPase_C_sf"/>
</dbReference>
<evidence type="ECO:0000256" key="8">
    <source>
        <dbReference type="ARBA" id="ARBA00022777"/>
    </source>
</evidence>
<dbReference type="SMART" id="SM00388">
    <property type="entry name" value="HisKA"/>
    <property type="match status" value="1"/>
</dbReference>
<protein>
    <recommendedName>
        <fullName evidence="3">histidine kinase</fullName>
        <ecNumber evidence="3">2.7.13.3</ecNumber>
    </recommendedName>
</protein>
<evidence type="ECO:0000313" key="17">
    <source>
        <dbReference type="Proteomes" id="UP000252733"/>
    </source>
</evidence>
<keyword evidence="10" id="KW-0902">Two-component regulatory system</keyword>
<dbReference type="GO" id="GO:0009927">
    <property type="term" value="F:histidine phosphotransfer kinase activity"/>
    <property type="evidence" value="ECO:0007669"/>
    <property type="project" value="TreeGrafter"/>
</dbReference>
<evidence type="ECO:0000256" key="1">
    <source>
        <dbReference type="ARBA" id="ARBA00000085"/>
    </source>
</evidence>
<gene>
    <name evidence="16" type="ORF">DFO77_106140</name>
</gene>
<comment type="caution">
    <text evidence="16">The sequence shown here is derived from an EMBL/GenBank/DDBJ whole genome shotgun (WGS) entry which is preliminary data.</text>
</comment>
<dbReference type="GO" id="GO:0000155">
    <property type="term" value="F:phosphorelay sensor kinase activity"/>
    <property type="evidence" value="ECO:0007669"/>
    <property type="project" value="InterPro"/>
</dbReference>
<dbReference type="RefSeq" id="WP_114436718.1">
    <property type="nucleotide sequence ID" value="NZ_QPIZ01000006.1"/>
</dbReference>
<dbReference type="CDD" id="cd00082">
    <property type="entry name" value="HisKA"/>
    <property type="match status" value="1"/>
</dbReference>
<dbReference type="GO" id="GO:0005886">
    <property type="term" value="C:plasma membrane"/>
    <property type="evidence" value="ECO:0007669"/>
    <property type="project" value="UniProtKB-SubCell"/>
</dbReference>
<evidence type="ECO:0000256" key="6">
    <source>
        <dbReference type="ARBA" id="ARBA00022679"/>
    </source>
</evidence>
<keyword evidence="4" id="KW-1003">Cell membrane</keyword>
<comment type="catalytic activity">
    <reaction evidence="1">
        <text>ATP + protein L-histidine = ADP + protein N-phospho-L-histidine.</text>
        <dbReference type="EC" id="2.7.13.3"/>
    </reaction>
</comment>
<dbReference type="InterPro" id="IPR000014">
    <property type="entry name" value="PAS"/>
</dbReference>
<dbReference type="InterPro" id="IPR013767">
    <property type="entry name" value="PAS_fold"/>
</dbReference>
<keyword evidence="12" id="KW-0812">Transmembrane</keyword>
<reference evidence="16 17" key="1">
    <citation type="submission" date="2018-07" db="EMBL/GenBank/DDBJ databases">
        <title>Freshwater and sediment microbial communities from various areas in North America, analyzing microbe dynamics in response to fracking.</title>
        <authorList>
            <person name="Lamendella R."/>
        </authorList>
    </citation>
    <scope>NUCLEOTIDE SEQUENCE [LARGE SCALE GENOMIC DNA]</scope>
    <source>
        <strain evidence="16 17">160A</strain>
    </source>
</reference>
<dbReference type="Proteomes" id="UP000252733">
    <property type="component" value="Unassembled WGS sequence"/>
</dbReference>
<feature type="domain" description="PAS" evidence="14">
    <location>
        <begin position="213"/>
        <end position="249"/>
    </location>
</feature>
<dbReference type="PROSITE" id="PS50113">
    <property type="entry name" value="PAC"/>
    <property type="match status" value="1"/>
</dbReference>
<evidence type="ECO:0000256" key="2">
    <source>
        <dbReference type="ARBA" id="ARBA00004236"/>
    </source>
</evidence>
<evidence type="ECO:0000256" key="7">
    <source>
        <dbReference type="ARBA" id="ARBA00022741"/>
    </source>
</evidence>
<dbReference type="Gene3D" id="3.30.450.20">
    <property type="entry name" value="PAS domain"/>
    <property type="match status" value="2"/>
</dbReference>
<keyword evidence="5" id="KW-0597">Phosphoprotein</keyword>
<dbReference type="SUPFAM" id="SSF55874">
    <property type="entry name" value="ATPase domain of HSP90 chaperone/DNA topoisomerase II/histidine kinase"/>
    <property type="match status" value="1"/>
</dbReference>
<name>A0A368V8L2_9BACT</name>
<evidence type="ECO:0000313" key="16">
    <source>
        <dbReference type="EMBL" id="RCW37446.1"/>
    </source>
</evidence>
<dbReference type="InterPro" id="IPR004358">
    <property type="entry name" value="Sig_transdc_His_kin-like_C"/>
</dbReference>
<evidence type="ECO:0000256" key="3">
    <source>
        <dbReference type="ARBA" id="ARBA00012438"/>
    </source>
</evidence>
<dbReference type="SUPFAM" id="SSF47384">
    <property type="entry name" value="Homodimeric domain of signal transducing histidine kinase"/>
    <property type="match status" value="1"/>
</dbReference>
<dbReference type="Pfam" id="PF02518">
    <property type="entry name" value="HATPase_c"/>
    <property type="match status" value="1"/>
</dbReference>
<dbReference type="InterPro" id="IPR035965">
    <property type="entry name" value="PAS-like_dom_sf"/>
</dbReference>
<proteinExistence type="predicted"/>
<dbReference type="Pfam" id="PF00512">
    <property type="entry name" value="HisKA"/>
    <property type="match status" value="1"/>
</dbReference>
<keyword evidence="6" id="KW-0808">Transferase</keyword>
<dbReference type="NCBIfam" id="TIGR00229">
    <property type="entry name" value="sensory_box"/>
    <property type="match status" value="2"/>
</dbReference>
<feature type="transmembrane region" description="Helical" evidence="12">
    <location>
        <begin position="12"/>
        <end position="33"/>
    </location>
</feature>
<dbReference type="Gene3D" id="1.10.287.130">
    <property type="match status" value="1"/>
</dbReference>
<dbReference type="InterPro" id="IPR003661">
    <property type="entry name" value="HisK_dim/P_dom"/>
</dbReference>
<dbReference type="SUPFAM" id="SSF55785">
    <property type="entry name" value="PYP-like sensor domain (PAS domain)"/>
    <property type="match status" value="2"/>
</dbReference>
<accession>A0A368V8L2</accession>
<organism evidence="16 17">
    <name type="scientific">Marinilabilia salmonicolor</name>
    <dbReference type="NCBI Taxonomy" id="989"/>
    <lineage>
        <taxon>Bacteria</taxon>
        <taxon>Pseudomonadati</taxon>
        <taxon>Bacteroidota</taxon>
        <taxon>Bacteroidia</taxon>
        <taxon>Marinilabiliales</taxon>
        <taxon>Marinilabiliaceae</taxon>
        <taxon>Marinilabilia</taxon>
    </lineage>
</organism>
<keyword evidence="12" id="KW-1133">Transmembrane helix</keyword>
<dbReference type="PRINTS" id="PR00344">
    <property type="entry name" value="BCTRLSENSOR"/>
</dbReference>
<dbReference type="CDD" id="cd00130">
    <property type="entry name" value="PAS"/>
    <property type="match status" value="1"/>
</dbReference>
<dbReference type="InterPro" id="IPR003594">
    <property type="entry name" value="HATPase_dom"/>
</dbReference>
<dbReference type="SMART" id="SM00091">
    <property type="entry name" value="PAS"/>
    <property type="match status" value="2"/>
</dbReference>
<evidence type="ECO:0000256" key="10">
    <source>
        <dbReference type="ARBA" id="ARBA00023012"/>
    </source>
</evidence>
<keyword evidence="17" id="KW-1185">Reference proteome</keyword>